<dbReference type="RefSeq" id="WP_126122009.1">
    <property type="nucleotide sequence ID" value="NZ_RXHJ01000029.1"/>
</dbReference>
<dbReference type="Proteomes" id="UP000274907">
    <property type="component" value="Unassembled WGS sequence"/>
</dbReference>
<comment type="caution">
    <text evidence="1">The sequence shown here is derived from an EMBL/GenBank/DDBJ whole genome shotgun (WGS) entry which is preliminary data.</text>
</comment>
<name>A0A3R9ZBX5_9CORY</name>
<evidence type="ECO:0008006" key="3">
    <source>
        <dbReference type="Google" id="ProtNLM"/>
    </source>
</evidence>
<dbReference type="EMBL" id="RXHJ01000029">
    <property type="protein sequence ID" value="RSZ61238.1"/>
    <property type="molecule type" value="Genomic_DNA"/>
</dbReference>
<evidence type="ECO:0000313" key="1">
    <source>
        <dbReference type="EMBL" id="RSZ61238.1"/>
    </source>
</evidence>
<dbReference type="OrthoDB" id="4410230at2"/>
<proteinExistence type="predicted"/>
<reference evidence="1 2" key="1">
    <citation type="submission" date="2018-12" db="EMBL/GenBank/DDBJ databases">
        <title>YIM 101343 draft genome.</title>
        <authorList>
            <person name="Chen X."/>
        </authorList>
    </citation>
    <scope>NUCLEOTIDE SEQUENCE [LARGE SCALE GENOMIC DNA]</scope>
    <source>
        <strain evidence="1 2">YIM 101343</strain>
    </source>
</reference>
<gene>
    <name evidence="1" type="ORF">EAH68_14290</name>
</gene>
<accession>A0A3R9ZBX5</accession>
<keyword evidence="2" id="KW-1185">Reference proteome</keyword>
<sequence length="197" mass="21526">MVKKMTGLVVGLVLVVVLGVVGFAVLSPNSVFGVSTESRDSKVITAIEAQEQVVLLSASIQGLHEESSQGSWFGKRIPGLGRTEFVQYNYRAKLGIEGGDVTIEQTGDNQYLISVPEFIFIGYDNVEFKTAVKKNGALSWFTPEIDTADTITKILSDDAKAEQIDVNHDLLQEQATAFYTGIVNGIDDEIELEFTFL</sequence>
<protein>
    <recommendedName>
        <fullName evidence="3">DUF4230 domain-containing protein</fullName>
    </recommendedName>
</protein>
<dbReference type="AlphaFoldDB" id="A0A3R9ZBX5"/>
<organism evidence="1 2">
    <name type="scientific">Corynebacterium hylobatis</name>
    <dbReference type="NCBI Taxonomy" id="1859290"/>
    <lineage>
        <taxon>Bacteria</taxon>
        <taxon>Bacillati</taxon>
        <taxon>Actinomycetota</taxon>
        <taxon>Actinomycetes</taxon>
        <taxon>Mycobacteriales</taxon>
        <taxon>Corynebacteriaceae</taxon>
        <taxon>Corynebacterium</taxon>
    </lineage>
</organism>
<evidence type="ECO:0000313" key="2">
    <source>
        <dbReference type="Proteomes" id="UP000274907"/>
    </source>
</evidence>